<evidence type="ECO:0000313" key="9">
    <source>
        <dbReference type="EMBL" id="KAK2624555.1"/>
    </source>
</evidence>
<evidence type="ECO:0000256" key="3">
    <source>
        <dbReference type="ARBA" id="ARBA00023054"/>
    </source>
</evidence>
<comment type="subcellular location">
    <subcellularLocation>
        <location evidence="1 5">Nucleus</location>
        <location evidence="1 5">Nucleolus</location>
    </subcellularLocation>
</comment>
<dbReference type="Pfam" id="PF07540">
    <property type="entry name" value="NOC3p"/>
    <property type="match status" value="1"/>
</dbReference>
<evidence type="ECO:0000256" key="2">
    <source>
        <dbReference type="ARBA" id="ARBA00007797"/>
    </source>
</evidence>
<feature type="compositionally biased region" description="Polar residues" evidence="6">
    <location>
        <begin position="14"/>
        <end position="31"/>
    </location>
</feature>
<keyword evidence="4" id="KW-0539">Nucleus</keyword>
<gene>
    <name evidence="9" type="ORF">QTJ16_005748</name>
</gene>
<dbReference type="EMBL" id="JAUBYV010000009">
    <property type="protein sequence ID" value="KAK2624555.1"/>
    <property type="molecule type" value="Genomic_DNA"/>
</dbReference>
<keyword evidence="5" id="KW-0690">Ribosome biogenesis</keyword>
<dbReference type="PIRSF" id="PIRSF028977">
    <property type="entry name" value="Nucleolar_complex_p3"/>
    <property type="match status" value="1"/>
</dbReference>
<keyword evidence="3" id="KW-0175">Coiled coil</keyword>
<proteinExistence type="inferred from homology"/>
<dbReference type="InterPro" id="IPR005612">
    <property type="entry name" value="CCAAT-binding_factor"/>
</dbReference>
<comment type="function">
    <text evidence="5">Required for synthesis of 60S ribosomal subunits and the transport of pre-ribosomes from the nucleoplasm to the cytoplasm.</text>
</comment>
<evidence type="ECO:0000256" key="6">
    <source>
        <dbReference type="SAM" id="MobiDB-lite"/>
    </source>
</evidence>
<dbReference type="GO" id="GO:0042254">
    <property type="term" value="P:ribosome biogenesis"/>
    <property type="evidence" value="ECO:0007669"/>
    <property type="project" value="UniProtKB-KW"/>
</dbReference>
<feature type="region of interest" description="Disordered" evidence="6">
    <location>
        <begin position="368"/>
        <end position="388"/>
    </location>
</feature>
<feature type="domain" description="Nucleolar complex-associated protein 3 N-terminal" evidence="8">
    <location>
        <begin position="122"/>
        <end position="213"/>
    </location>
</feature>
<evidence type="ECO:0000256" key="5">
    <source>
        <dbReference type="PIRNR" id="PIRNR028977"/>
    </source>
</evidence>
<evidence type="ECO:0000256" key="1">
    <source>
        <dbReference type="ARBA" id="ARBA00004604"/>
    </source>
</evidence>
<sequence length="671" mass="75628">MARFPAIKRRKLSPSKSYGEDSSPSTLDNAPETNAFFEQASSWNLEQDYETKPWKGKKVDKESTRLPIKTADGLIQKFEVQEATSDGDSDSDTEWLDAQESEELPQIEKKPIVPLRRQIMEAQEDMARIALRVTQEDPEEHVGAFKALAQFGQSHNTMIKKLALKVQLAVYKDVIPGYRIRPLSEEDMETKVSKEVRKLRAYEQALVAGYQGYIRELGKLAQSANSGDSRDGGPSLSSVAVSCACSLLVEVPHFNFRGDLLKILAKKLSVRTKDEEFIKCRGTIETVFRADEDGTPSLDAVSILTRMMKERSYRVDESVLNTFLHLRLLTEFSWRASTNHIDKPENKFERKMKEKRVFRTKKERKMMKARKAVDKEMEQADATVSHEDRDRMQSETLKLVFVTYLRILKMRSAHLMGAVLEGLARYAHLINQDLFGDLMEALKDLIRHAETGDDVEEDLEDIETTRNLTREALLCIITAFALLEGQDAAKAQSSLSLDLGFFITHLYRNLHALSINPDIELNARSLHLPDPNMPSWTQENKVNVQTTSVLLLRSLSSILTPALAACAVPPLRIAAFTKQLATTSLHLPEKSCTALVTFLGNVTKTQEKKVASLWNTEERRGDGVFDSLAGEAEGSNPYAATIWEGELLRKHFSPNVRDGAKVMEKNVLGLR</sequence>
<dbReference type="InterPro" id="IPR016903">
    <property type="entry name" value="Nucleolar_cplx-assoc_3"/>
</dbReference>
<feature type="region of interest" description="Disordered" evidence="6">
    <location>
        <begin position="1"/>
        <end position="31"/>
    </location>
</feature>
<accession>A0AAD9WAT4</accession>
<feature type="compositionally biased region" description="Acidic residues" evidence="6">
    <location>
        <begin position="85"/>
        <end position="103"/>
    </location>
</feature>
<feature type="compositionally biased region" description="Basic and acidic residues" evidence="6">
    <location>
        <begin position="371"/>
        <end position="388"/>
    </location>
</feature>
<dbReference type="Proteomes" id="UP001285354">
    <property type="component" value="Unassembled WGS sequence"/>
</dbReference>
<dbReference type="Pfam" id="PF03914">
    <property type="entry name" value="CBF"/>
    <property type="match status" value="1"/>
</dbReference>
<reference evidence="9" key="1">
    <citation type="submission" date="2023-06" db="EMBL/GenBank/DDBJ databases">
        <title>Draft genome of Marssonina rosae.</title>
        <authorList>
            <person name="Cheng Q."/>
        </authorList>
    </citation>
    <scope>NUCLEOTIDE SEQUENCE</scope>
    <source>
        <strain evidence="9">R4</strain>
    </source>
</reference>
<feature type="region of interest" description="Disordered" evidence="6">
    <location>
        <begin position="81"/>
        <end position="103"/>
    </location>
</feature>
<dbReference type="PANTHER" id="PTHR14428">
    <property type="entry name" value="NUCLEOLAR COMPLEX PROTEIN 3"/>
    <property type="match status" value="1"/>
</dbReference>
<protein>
    <recommendedName>
        <fullName evidence="5">Nucleolar complex-associated protein 3</fullName>
    </recommendedName>
</protein>
<comment type="similarity">
    <text evidence="2 5">Belongs to the CBF/MAK21 family.</text>
</comment>
<dbReference type="InterPro" id="IPR011501">
    <property type="entry name" value="Noc3_N"/>
</dbReference>
<feature type="compositionally biased region" description="Basic residues" evidence="6">
    <location>
        <begin position="1"/>
        <end position="13"/>
    </location>
</feature>
<evidence type="ECO:0000256" key="4">
    <source>
        <dbReference type="ARBA" id="ARBA00023242"/>
    </source>
</evidence>
<feature type="domain" description="CCAAT-binding factor" evidence="7">
    <location>
        <begin position="472"/>
        <end position="660"/>
    </location>
</feature>
<dbReference type="GO" id="GO:0005730">
    <property type="term" value="C:nucleolus"/>
    <property type="evidence" value="ECO:0007669"/>
    <property type="project" value="UniProtKB-SubCell"/>
</dbReference>
<evidence type="ECO:0000259" key="8">
    <source>
        <dbReference type="Pfam" id="PF07540"/>
    </source>
</evidence>
<name>A0AAD9WAT4_9HELO</name>
<dbReference type="GO" id="GO:0003682">
    <property type="term" value="F:chromatin binding"/>
    <property type="evidence" value="ECO:0007669"/>
    <property type="project" value="TreeGrafter"/>
</dbReference>
<dbReference type="GO" id="GO:0006270">
    <property type="term" value="P:DNA replication initiation"/>
    <property type="evidence" value="ECO:0007669"/>
    <property type="project" value="TreeGrafter"/>
</dbReference>
<keyword evidence="10" id="KW-1185">Reference proteome</keyword>
<dbReference type="PANTHER" id="PTHR14428:SF5">
    <property type="entry name" value="NUCLEOLAR COMPLEX PROTEIN 3 HOMOLOG"/>
    <property type="match status" value="1"/>
</dbReference>
<comment type="caution">
    <text evidence="9">The sequence shown here is derived from an EMBL/GenBank/DDBJ whole genome shotgun (WGS) entry which is preliminary data.</text>
</comment>
<evidence type="ECO:0000313" key="10">
    <source>
        <dbReference type="Proteomes" id="UP001285354"/>
    </source>
</evidence>
<organism evidence="9 10">
    <name type="scientific">Diplocarpon rosae</name>
    <dbReference type="NCBI Taxonomy" id="946125"/>
    <lineage>
        <taxon>Eukaryota</taxon>
        <taxon>Fungi</taxon>
        <taxon>Dikarya</taxon>
        <taxon>Ascomycota</taxon>
        <taxon>Pezizomycotina</taxon>
        <taxon>Leotiomycetes</taxon>
        <taxon>Helotiales</taxon>
        <taxon>Drepanopezizaceae</taxon>
        <taxon>Diplocarpon</taxon>
    </lineage>
</organism>
<evidence type="ECO:0000259" key="7">
    <source>
        <dbReference type="Pfam" id="PF03914"/>
    </source>
</evidence>
<dbReference type="AlphaFoldDB" id="A0AAD9WAT4"/>